<comment type="caution">
    <text evidence="1">The sequence shown here is derived from an EMBL/GenBank/DDBJ whole genome shotgun (WGS) entry which is preliminary data.</text>
</comment>
<gene>
    <name evidence="1" type="ORF">GCM10023116_43090</name>
</gene>
<evidence type="ECO:0000313" key="1">
    <source>
        <dbReference type="EMBL" id="GAA4652025.1"/>
    </source>
</evidence>
<keyword evidence="2" id="KW-1185">Reference proteome</keyword>
<accession>A0ABP8VAI1</accession>
<evidence type="ECO:0000313" key="2">
    <source>
        <dbReference type="Proteomes" id="UP001500604"/>
    </source>
</evidence>
<protein>
    <submittedName>
        <fullName evidence="1">Uncharacterized protein</fullName>
    </submittedName>
</protein>
<dbReference type="EMBL" id="BAABFL010000468">
    <property type="protein sequence ID" value="GAA4652025.1"/>
    <property type="molecule type" value="Genomic_DNA"/>
</dbReference>
<proteinExistence type="predicted"/>
<dbReference type="Proteomes" id="UP001500604">
    <property type="component" value="Unassembled WGS sequence"/>
</dbReference>
<sequence length="66" mass="7803">MVSDFHISEQSKQKLCLAVMQSNWRESTIILHYDCAEQKLANYSQRPRLVQSTQYIVQIKLETPIY</sequence>
<reference evidence="2" key="1">
    <citation type="journal article" date="2019" name="Int. J. Syst. Evol. Microbiol.">
        <title>The Global Catalogue of Microorganisms (GCM) 10K type strain sequencing project: providing services to taxonomists for standard genome sequencing and annotation.</title>
        <authorList>
            <consortium name="The Broad Institute Genomics Platform"/>
            <consortium name="The Broad Institute Genome Sequencing Center for Infectious Disease"/>
            <person name="Wu L."/>
            <person name="Ma J."/>
        </authorList>
    </citation>
    <scope>NUCLEOTIDE SEQUENCE [LARGE SCALE GENOMIC DNA]</scope>
    <source>
        <strain evidence="2">JCM 17805</strain>
    </source>
</reference>
<organism evidence="1 2">
    <name type="scientific">Kistimonas scapharcae</name>
    <dbReference type="NCBI Taxonomy" id="1036133"/>
    <lineage>
        <taxon>Bacteria</taxon>
        <taxon>Pseudomonadati</taxon>
        <taxon>Pseudomonadota</taxon>
        <taxon>Gammaproteobacteria</taxon>
        <taxon>Oceanospirillales</taxon>
        <taxon>Endozoicomonadaceae</taxon>
        <taxon>Kistimonas</taxon>
    </lineage>
</organism>
<name>A0ABP8VAI1_9GAMM</name>